<evidence type="ECO:0000256" key="2">
    <source>
        <dbReference type="ARBA" id="ARBA00006472"/>
    </source>
</evidence>
<protein>
    <recommendedName>
        <fullName evidence="3">4a-hydroxytetrahydrobiopterin dehydratase</fullName>
        <ecNumber evidence="3">4.2.1.96</ecNumber>
    </recommendedName>
</protein>
<dbReference type="CDD" id="cd00913">
    <property type="entry name" value="PCD_DCoH_subfamily_a"/>
    <property type="match status" value="1"/>
</dbReference>
<name>A0A220VFS2_9GAMM</name>
<dbReference type="InterPro" id="IPR001533">
    <property type="entry name" value="Pterin_deHydtase"/>
</dbReference>
<organism evidence="5 6">
    <name type="scientific">Paraphotobacterium marinum</name>
    <dbReference type="NCBI Taxonomy" id="1755811"/>
    <lineage>
        <taxon>Bacteria</taxon>
        <taxon>Pseudomonadati</taxon>
        <taxon>Pseudomonadota</taxon>
        <taxon>Gammaproteobacteria</taxon>
        <taxon>Vibrionales</taxon>
        <taxon>Vibrionaceae</taxon>
        <taxon>Paraphotobacterium</taxon>
    </lineage>
</organism>
<evidence type="ECO:0000313" key="6">
    <source>
        <dbReference type="Proteomes" id="UP000242175"/>
    </source>
</evidence>
<dbReference type="KEGG" id="pmai:CF386_09045"/>
<dbReference type="InterPro" id="IPR036428">
    <property type="entry name" value="PCD_sf"/>
</dbReference>
<reference evidence="5 6" key="1">
    <citation type="journal article" date="2016" name="Int. J. Syst. Evol. Microbiol.">
        <title>Paraphotobacterium marinum gen. nov., sp. nov., a member of the family Vibrionaceae, isolated from surface seawater.</title>
        <authorList>
            <person name="Huang Z."/>
            <person name="Dong C."/>
            <person name="Shao Z."/>
        </authorList>
    </citation>
    <scope>NUCLEOTIDE SEQUENCE [LARGE SCALE GENOMIC DNA]</scope>
    <source>
        <strain evidence="5 6">NSCS20N07D</strain>
    </source>
</reference>
<dbReference type="SUPFAM" id="SSF55248">
    <property type="entry name" value="PCD-like"/>
    <property type="match status" value="1"/>
</dbReference>
<comment type="similarity">
    <text evidence="2">Belongs to the pterin-4-alpha-carbinolamine dehydratase family.</text>
</comment>
<keyword evidence="6" id="KW-1185">Reference proteome</keyword>
<dbReference type="Proteomes" id="UP000242175">
    <property type="component" value="Chromosome small"/>
</dbReference>
<dbReference type="InterPro" id="IPR050376">
    <property type="entry name" value="Pterin-4-alpha-carb_dehyd"/>
</dbReference>
<dbReference type="Gene3D" id="3.30.1360.20">
    <property type="entry name" value="Transcriptional coactivator/pterin dehydratase"/>
    <property type="match status" value="1"/>
</dbReference>
<dbReference type="EC" id="4.2.1.96" evidence="3"/>
<keyword evidence="4" id="KW-0456">Lyase</keyword>
<evidence type="ECO:0000313" key="5">
    <source>
        <dbReference type="EMBL" id="ASK79207.1"/>
    </source>
</evidence>
<dbReference type="EMBL" id="CP022356">
    <property type="protein sequence ID" value="ASK79207.1"/>
    <property type="molecule type" value="Genomic_DNA"/>
</dbReference>
<dbReference type="PANTHER" id="PTHR42805">
    <property type="entry name" value="PTERIN-4-ALPHA-CARBINOLAMINE DEHYDRATASE-RELATED"/>
    <property type="match status" value="1"/>
</dbReference>
<evidence type="ECO:0000256" key="1">
    <source>
        <dbReference type="ARBA" id="ARBA00001554"/>
    </source>
</evidence>
<dbReference type="RefSeq" id="WP_089074115.1">
    <property type="nucleotide sequence ID" value="NZ_CBCSAM010000002.1"/>
</dbReference>
<dbReference type="Pfam" id="PF01329">
    <property type="entry name" value="Pterin_4a"/>
    <property type="match status" value="1"/>
</dbReference>
<dbReference type="AlphaFoldDB" id="A0A220VFS2"/>
<evidence type="ECO:0000256" key="4">
    <source>
        <dbReference type="ARBA" id="ARBA00023239"/>
    </source>
</evidence>
<dbReference type="GO" id="GO:0006729">
    <property type="term" value="P:tetrahydrobiopterin biosynthetic process"/>
    <property type="evidence" value="ECO:0007669"/>
    <property type="project" value="InterPro"/>
</dbReference>
<gene>
    <name evidence="5" type="ORF">CF386_09045</name>
</gene>
<accession>A0A220VFS2</accession>
<dbReference type="GO" id="GO:0008124">
    <property type="term" value="F:4-alpha-hydroxytetrahydrobiopterin dehydratase activity"/>
    <property type="evidence" value="ECO:0007669"/>
    <property type="project" value="UniProtKB-EC"/>
</dbReference>
<evidence type="ECO:0000256" key="3">
    <source>
        <dbReference type="ARBA" id="ARBA00013252"/>
    </source>
</evidence>
<sequence>MNNKNIQHLLKSIPKWSLVKEEGIFKIQRCYKFKNFKQALNFTNMIGDMAENVGHHPSLLTEWGRVRVTWWSHSINGLQEIDVICAKKTDALDCF</sequence>
<dbReference type="PANTHER" id="PTHR42805:SF1">
    <property type="entry name" value="PTERIN-4-ALPHA-CARBINOLAMINE DEHYDRATASE-RELATED"/>
    <property type="match status" value="1"/>
</dbReference>
<dbReference type="OrthoDB" id="5294615at2"/>
<proteinExistence type="inferred from homology"/>
<comment type="catalytic activity">
    <reaction evidence="1">
        <text>(4aS,6R)-4a-hydroxy-L-erythro-5,6,7,8-tetrahydrobiopterin = (6R)-L-erythro-6,7-dihydrobiopterin + H2O</text>
        <dbReference type="Rhea" id="RHEA:11920"/>
        <dbReference type="ChEBI" id="CHEBI:15377"/>
        <dbReference type="ChEBI" id="CHEBI:15642"/>
        <dbReference type="ChEBI" id="CHEBI:43120"/>
        <dbReference type="EC" id="4.2.1.96"/>
    </reaction>
</comment>